<dbReference type="SUPFAM" id="SSF47095">
    <property type="entry name" value="HMG-box"/>
    <property type="match status" value="1"/>
</dbReference>
<dbReference type="Gene3D" id="1.10.150.50">
    <property type="entry name" value="Transcription Factor, Ets-1"/>
    <property type="match status" value="1"/>
</dbReference>
<accession>A0ABR2WAU4</accession>
<dbReference type="InterPro" id="IPR051965">
    <property type="entry name" value="ChromReg_NeuronalGeneExpr"/>
</dbReference>
<evidence type="ECO:0000256" key="2">
    <source>
        <dbReference type="ARBA" id="ARBA00023242"/>
    </source>
</evidence>
<dbReference type="Pfam" id="PF00505">
    <property type="entry name" value="HMG_box"/>
    <property type="match status" value="1"/>
</dbReference>
<evidence type="ECO:0000256" key="3">
    <source>
        <dbReference type="PROSITE-ProRule" id="PRU00267"/>
    </source>
</evidence>
<feature type="region of interest" description="Disordered" evidence="4">
    <location>
        <begin position="126"/>
        <end position="149"/>
    </location>
</feature>
<dbReference type="InterPro" id="IPR013761">
    <property type="entry name" value="SAM/pointed_sf"/>
</dbReference>
<feature type="domain" description="HMG box" evidence="5">
    <location>
        <begin position="146"/>
        <end position="212"/>
    </location>
</feature>
<dbReference type="InterPro" id="IPR009071">
    <property type="entry name" value="HMG_box_dom"/>
</dbReference>
<dbReference type="PANTHER" id="PTHR46040">
    <property type="entry name" value="HIGH MOBILITY GROUP PROTEIN 2"/>
    <property type="match status" value="1"/>
</dbReference>
<organism evidence="6 7">
    <name type="scientific">Basidiobolus ranarum</name>
    <dbReference type="NCBI Taxonomy" id="34480"/>
    <lineage>
        <taxon>Eukaryota</taxon>
        <taxon>Fungi</taxon>
        <taxon>Fungi incertae sedis</taxon>
        <taxon>Zoopagomycota</taxon>
        <taxon>Entomophthoromycotina</taxon>
        <taxon>Basidiobolomycetes</taxon>
        <taxon>Basidiobolales</taxon>
        <taxon>Basidiobolaceae</taxon>
        <taxon>Basidiobolus</taxon>
    </lineage>
</organism>
<dbReference type="Proteomes" id="UP001479436">
    <property type="component" value="Unassembled WGS sequence"/>
</dbReference>
<evidence type="ECO:0000313" key="7">
    <source>
        <dbReference type="Proteomes" id="UP001479436"/>
    </source>
</evidence>
<reference evidence="6 7" key="1">
    <citation type="submission" date="2023-04" db="EMBL/GenBank/DDBJ databases">
        <title>Genome of Basidiobolus ranarum AG-B5.</title>
        <authorList>
            <person name="Stajich J.E."/>
            <person name="Carter-House D."/>
            <person name="Gryganskyi A."/>
        </authorList>
    </citation>
    <scope>NUCLEOTIDE SEQUENCE [LARGE SCALE GENOMIC DNA]</scope>
    <source>
        <strain evidence="6 7">AG-B5</strain>
    </source>
</reference>
<evidence type="ECO:0000259" key="5">
    <source>
        <dbReference type="PROSITE" id="PS50118"/>
    </source>
</evidence>
<comment type="caution">
    <text evidence="6">The sequence shown here is derived from an EMBL/GenBank/DDBJ whole genome shotgun (WGS) entry which is preliminary data.</text>
</comment>
<dbReference type="CDD" id="cd09487">
    <property type="entry name" value="SAM_superfamily"/>
    <property type="match status" value="1"/>
</dbReference>
<gene>
    <name evidence="6" type="ORF">K7432_000681</name>
</gene>
<sequence>MDVRDFLTKCRLEQYYNTFVSEGFDQLNSLLEITESDLAAMDVKRGHRRLLQQEIASLRGYTQQPSLGLSMVPTDEHFLNISDADSTPIQPRLLTPGALPSNHSQHSSISLHGHHLMSPDMGEYISPDSNGKRKYRRHPKPDKNAPEKPASAYVMFSNKVRAELKDQNMSFTEIAKIVGDRWKSISREDKEQVEQSAAQAREEYYEALRGYKETNEYKEYQEYLEEFRKKSSSCVRPVGRPRKHPKPHEDTGSSLVDLHHEEKHLAPSTYNLSMVHSAAALHPHNGHTHDQSPQNNHHSDLNLEFMVSQSDQTFMI</sequence>
<dbReference type="SMART" id="SM00398">
    <property type="entry name" value="HMG"/>
    <property type="match status" value="1"/>
</dbReference>
<keyword evidence="2 3" id="KW-0539">Nucleus</keyword>
<proteinExistence type="predicted"/>
<dbReference type="PROSITE" id="PS50118">
    <property type="entry name" value="HMG_BOX_2"/>
    <property type="match status" value="1"/>
</dbReference>
<feature type="region of interest" description="Disordered" evidence="4">
    <location>
        <begin position="231"/>
        <end position="254"/>
    </location>
</feature>
<dbReference type="PANTHER" id="PTHR46040:SF3">
    <property type="entry name" value="HIGH MOBILITY GROUP PROTEIN 2"/>
    <property type="match status" value="1"/>
</dbReference>
<dbReference type="Pfam" id="PF00536">
    <property type="entry name" value="SAM_1"/>
    <property type="match status" value="1"/>
</dbReference>
<evidence type="ECO:0000313" key="6">
    <source>
        <dbReference type="EMBL" id="KAK9728928.1"/>
    </source>
</evidence>
<evidence type="ECO:0000256" key="1">
    <source>
        <dbReference type="ARBA" id="ARBA00023125"/>
    </source>
</evidence>
<keyword evidence="1 3" id="KW-0238">DNA-binding</keyword>
<dbReference type="Gene3D" id="1.10.30.10">
    <property type="entry name" value="High mobility group box domain"/>
    <property type="match status" value="1"/>
</dbReference>
<keyword evidence="7" id="KW-1185">Reference proteome</keyword>
<protein>
    <recommendedName>
        <fullName evidence="5">HMG box domain-containing protein</fullName>
    </recommendedName>
</protein>
<dbReference type="InterPro" id="IPR001660">
    <property type="entry name" value="SAM"/>
</dbReference>
<name>A0ABR2WAU4_9FUNG</name>
<dbReference type="SUPFAM" id="SSF47769">
    <property type="entry name" value="SAM/Pointed domain"/>
    <property type="match status" value="1"/>
</dbReference>
<dbReference type="InterPro" id="IPR036910">
    <property type="entry name" value="HMG_box_dom_sf"/>
</dbReference>
<feature type="DNA-binding region" description="HMG box" evidence="3">
    <location>
        <begin position="146"/>
        <end position="212"/>
    </location>
</feature>
<dbReference type="EMBL" id="JASJQH010006888">
    <property type="protein sequence ID" value="KAK9728928.1"/>
    <property type="molecule type" value="Genomic_DNA"/>
</dbReference>
<evidence type="ECO:0000256" key="4">
    <source>
        <dbReference type="SAM" id="MobiDB-lite"/>
    </source>
</evidence>